<name>A0A9D3YQY2_DREPO</name>
<reference evidence="2" key="2">
    <citation type="submission" date="2020-11" db="EMBL/GenBank/DDBJ databases">
        <authorList>
            <person name="McCartney M.A."/>
            <person name="Auch B."/>
            <person name="Kono T."/>
            <person name="Mallez S."/>
            <person name="Becker A."/>
            <person name="Gohl D.M."/>
            <person name="Silverstein K.A.T."/>
            <person name="Koren S."/>
            <person name="Bechman K.B."/>
            <person name="Herman A."/>
            <person name="Abrahante J.E."/>
            <person name="Garbe J."/>
        </authorList>
    </citation>
    <scope>NUCLEOTIDE SEQUENCE</scope>
    <source>
        <strain evidence="2">Duluth1</strain>
        <tissue evidence="2">Whole animal</tissue>
    </source>
</reference>
<evidence type="ECO:0000256" key="1">
    <source>
        <dbReference type="SAM" id="MobiDB-lite"/>
    </source>
</evidence>
<reference evidence="2" key="1">
    <citation type="journal article" date="2019" name="bioRxiv">
        <title>The Genome of the Zebra Mussel, Dreissena polymorpha: A Resource for Invasive Species Research.</title>
        <authorList>
            <person name="McCartney M.A."/>
            <person name="Auch B."/>
            <person name="Kono T."/>
            <person name="Mallez S."/>
            <person name="Zhang Y."/>
            <person name="Obille A."/>
            <person name="Becker A."/>
            <person name="Abrahante J.E."/>
            <person name="Garbe J."/>
            <person name="Badalamenti J.P."/>
            <person name="Herman A."/>
            <person name="Mangelson H."/>
            <person name="Liachko I."/>
            <person name="Sullivan S."/>
            <person name="Sone E.D."/>
            <person name="Koren S."/>
            <person name="Silverstein K.A.T."/>
            <person name="Beckman K.B."/>
            <person name="Gohl D.M."/>
        </authorList>
    </citation>
    <scope>NUCLEOTIDE SEQUENCE</scope>
    <source>
        <strain evidence="2">Duluth1</strain>
        <tissue evidence="2">Whole animal</tissue>
    </source>
</reference>
<organism evidence="2 3">
    <name type="scientific">Dreissena polymorpha</name>
    <name type="common">Zebra mussel</name>
    <name type="synonym">Mytilus polymorpha</name>
    <dbReference type="NCBI Taxonomy" id="45954"/>
    <lineage>
        <taxon>Eukaryota</taxon>
        <taxon>Metazoa</taxon>
        <taxon>Spiralia</taxon>
        <taxon>Lophotrochozoa</taxon>
        <taxon>Mollusca</taxon>
        <taxon>Bivalvia</taxon>
        <taxon>Autobranchia</taxon>
        <taxon>Heteroconchia</taxon>
        <taxon>Euheterodonta</taxon>
        <taxon>Imparidentia</taxon>
        <taxon>Neoheterodontei</taxon>
        <taxon>Myida</taxon>
        <taxon>Dreissenoidea</taxon>
        <taxon>Dreissenidae</taxon>
        <taxon>Dreissena</taxon>
    </lineage>
</organism>
<keyword evidence="3" id="KW-1185">Reference proteome</keyword>
<sequence length="98" mass="11298">MTKVTEKTRREDQHRCGRGLEQDDPTEHITIQGEALEEVERLRYLGNDEGTDVDVRARIEGRIETPGAETWVHMWGKAGEKIAQKRLEVDGWRPEDSV</sequence>
<gene>
    <name evidence="2" type="ORF">DPMN_077954</name>
</gene>
<accession>A0A9D3YQY2</accession>
<proteinExistence type="predicted"/>
<evidence type="ECO:0000313" key="3">
    <source>
        <dbReference type="Proteomes" id="UP000828390"/>
    </source>
</evidence>
<evidence type="ECO:0000313" key="2">
    <source>
        <dbReference type="EMBL" id="KAH3702926.1"/>
    </source>
</evidence>
<dbReference type="AlphaFoldDB" id="A0A9D3YQY2"/>
<dbReference type="EMBL" id="JAIWYP010000015">
    <property type="protein sequence ID" value="KAH3702926.1"/>
    <property type="molecule type" value="Genomic_DNA"/>
</dbReference>
<feature type="region of interest" description="Disordered" evidence="1">
    <location>
        <begin position="1"/>
        <end position="26"/>
    </location>
</feature>
<dbReference type="Proteomes" id="UP000828390">
    <property type="component" value="Unassembled WGS sequence"/>
</dbReference>
<comment type="caution">
    <text evidence="2">The sequence shown here is derived from an EMBL/GenBank/DDBJ whole genome shotgun (WGS) entry which is preliminary data.</text>
</comment>
<protein>
    <submittedName>
        <fullName evidence="2">Uncharacterized protein</fullName>
    </submittedName>
</protein>